<name>A0A484LSY1_9ASTE</name>
<dbReference type="EMBL" id="OOIL02001947">
    <property type="protein sequence ID" value="VFQ79424.1"/>
    <property type="molecule type" value="Genomic_DNA"/>
</dbReference>
<protein>
    <submittedName>
        <fullName evidence="2">Uncharacterized protein</fullName>
    </submittedName>
</protein>
<gene>
    <name evidence="2" type="ORF">CCAM_LOCUS21200</name>
</gene>
<organism evidence="2 3">
    <name type="scientific">Cuscuta campestris</name>
    <dbReference type="NCBI Taxonomy" id="132261"/>
    <lineage>
        <taxon>Eukaryota</taxon>
        <taxon>Viridiplantae</taxon>
        <taxon>Streptophyta</taxon>
        <taxon>Embryophyta</taxon>
        <taxon>Tracheophyta</taxon>
        <taxon>Spermatophyta</taxon>
        <taxon>Magnoliopsida</taxon>
        <taxon>eudicotyledons</taxon>
        <taxon>Gunneridae</taxon>
        <taxon>Pentapetalae</taxon>
        <taxon>asterids</taxon>
        <taxon>lamiids</taxon>
        <taxon>Solanales</taxon>
        <taxon>Convolvulaceae</taxon>
        <taxon>Cuscuteae</taxon>
        <taxon>Cuscuta</taxon>
        <taxon>Cuscuta subgen. Grammica</taxon>
        <taxon>Cuscuta sect. Cleistogrammica</taxon>
    </lineage>
</organism>
<feature type="compositionally biased region" description="Polar residues" evidence="1">
    <location>
        <begin position="53"/>
        <end position="65"/>
    </location>
</feature>
<evidence type="ECO:0000313" key="2">
    <source>
        <dbReference type="EMBL" id="VFQ79424.1"/>
    </source>
</evidence>
<feature type="region of interest" description="Disordered" evidence="1">
    <location>
        <begin position="1"/>
        <end position="27"/>
    </location>
</feature>
<dbReference type="AlphaFoldDB" id="A0A484LSY1"/>
<evidence type="ECO:0000256" key="1">
    <source>
        <dbReference type="SAM" id="MobiDB-lite"/>
    </source>
</evidence>
<evidence type="ECO:0000313" key="3">
    <source>
        <dbReference type="Proteomes" id="UP000595140"/>
    </source>
</evidence>
<accession>A0A484LSY1</accession>
<feature type="compositionally biased region" description="Basic and acidic residues" evidence="1">
    <location>
        <begin position="1"/>
        <end position="23"/>
    </location>
</feature>
<dbReference type="Proteomes" id="UP000595140">
    <property type="component" value="Unassembled WGS sequence"/>
</dbReference>
<reference evidence="2 3" key="1">
    <citation type="submission" date="2018-04" db="EMBL/GenBank/DDBJ databases">
        <authorList>
            <person name="Vogel A."/>
        </authorList>
    </citation>
    <scope>NUCLEOTIDE SEQUENCE [LARGE SCALE GENOMIC DNA]</scope>
</reference>
<proteinExistence type="predicted"/>
<sequence>MVPLKPDIDIDKSNARKPARDAKGGCARPKFRVLTRASPPLAQPIVSDEFHPTANQQPEPASNNLPPAPHYFRKALEET</sequence>
<keyword evidence="3" id="KW-1185">Reference proteome</keyword>
<feature type="region of interest" description="Disordered" evidence="1">
    <location>
        <begin position="44"/>
        <end position="79"/>
    </location>
</feature>